<dbReference type="Gene3D" id="2.40.40.10">
    <property type="entry name" value="RlpA-like domain"/>
    <property type="match status" value="1"/>
</dbReference>
<dbReference type="Proteomes" id="UP001596109">
    <property type="component" value="Unassembled WGS sequence"/>
</dbReference>
<feature type="compositionally biased region" description="Basic and acidic residues" evidence="2">
    <location>
        <begin position="51"/>
        <end position="61"/>
    </location>
</feature>
<evidence type="ECO:0000313" key="4">
    <source>
        <dbReference type="EMBL" id="MFC5587686.1"/>
    </source>
</evidence>
<dbReference type="CDD" id="cd22786">
    <property type="entry name" value="DPBB_YuiC-like"/>
    <property type="match status" value="1"/>
</dbReference>
<protein>
    <submittedName>
        <fullName evidence="4">3D domain-containing protein</fullName>
    </submittedName>
</protein>
<dbReference type="InterPro" id="IPR018392">
    <property type="entry name" value="LysM"/>
</dbReference>
<dbReference type="InterPro" id="IPR036779">
    <property type="entry name" value="LysM_dom_sf"/>
</dbReference>
<dbReference type="PROSITE" id="PS51782">
    <property type="entry name" value="LYSM"/>
    <property type="match status" value="1"/>
</dbReference>
<gene>
    <name evidence="4" type="ORF">ACFPRA_02020</name>
</gene>
<dbReference type="Gene3D" id="3.10.350.10">
    <property type="entry name" value="LysM domain"/>
    <property type="match status" value="1"/>
</dbReference>
<keyword evidence="5" id="KW-1185">Reference proteome</keyword>
<evidence type="ECO:0000256" key="1">
    <source>
        <dbReference type="ARBA" id="ARBA00022729"/>
    </source>
</evidence>
<reference evidence="5" key="1">
    <citation type="journal article" date="2019" name="Int. J. Syst. Evol. Microbiol.">
        <title>The Global Catalogue of Microorganisms (GCM) 10K type strain sequencing project: providing services to taxonomists for standard genome sequencing and annotation.</title>
        <authorList>
            <consortium name="The Broad Institute Genomics Platform"/>
            <consortium name="The Broad Institute Genome Sequencing Center for Infectious Disease"/>
            <person name="Wu L."/>
            <person name="Ma J."/>
        </authorList>
    </citation>
    <scope>NUCLEOTIDE SEQUENCE [LARGE SCALE GENOMIC DNA]</scope>
    <source>
        <strain evidence="5">CGMCC 4.1434</strain>
    </source>
</reference>
<keyword evidence="1" id="KW-0732">Signal</keyword>
<dbReference type="SUPFAM" id="SSF54106">
    <property type="entry name" value="LysM domain"/>
    <property type="match status" value="1"/>
</dbReference>
<comment type="caution">
    <text evidence="4">The sequence shown here is derived from an EMBL/GenBank/DDBJ whole genome shotgun (WGS) entry which is preliminary data.</text>
</comment>
<feature type="compositionally biased region" description="Acidic residues" evidence="2">
    <location>
        <begin position="62"/>
        <end position="71"/>
    </location>
</feature>
<dbReference type="PANTHER" id="PTHR39160:SF4">
    <property type="entry name" value="RESUSCITATION-PROMOTING FACTOR RPFB"/>
    <property type="match status" value="1"/>
</dbReference>
<evidence type="ECO:0000313" key="5">
    <source>
        <dbReference type="Proteomes" id="UP001596109"/>
    </source>
</evidence>
<dbReference type="EMBL" id="JBHSNO010000001">
    <property type="protein sequence ID" value="MFC5587686.1"/>
    <property type="molecule type" value="Genomic_DNA"/>
</dbReference>
<accession>A0ABW0TE72</accession>
<dbReference type="InterPro" id="IPR051933">
    <property type="entry name" value="Resuscitation_pf_RpfB"/>
</dbReference>
<feature type="domain" description="LysM" evidence="3">
    <location>
        <begin position="74"/>
        <end position="117"/>
    </location>
</feature>
<name>A0ABW0TE72_9BACL</name>
<dbReference type="SMART" id="SM00257">
    <property type="entry name" value="LysM"/>
    <property type="match status" value="1"/>
</dbReference>
<dbReference type="InterPro" id="IPR036908">
    <property type="entry name" value="RlpA-like_sf"/>
</dbReference>
<dbReference type="RefSeq" id="WP_381430003.1">
    <property type="nucleotide sequence ID" value="NZ_JBHSNO010000001.1"/>
</dbReference>
<dbReference type="Pfam" id="PF06725">
    <property type="entry name" value="3D"/>
    <property type="match status" value="1"/>
</dbReference>
<dbReference type="InterPro" id="IPR010611">
    <property type="entry name" value="3D_dom"/>
</dbReference>
<organism evidence="4 5">
    <name type="scientific">Sporosarcina soli</name>
    <dbReference type="NCBI Taxonomy" id="334736"/>
    <lineage>
        <taxon>Bacteria</taxon>
        <taxon>Bacillati</taxon>
        <taxon>Bacillota</taxon>
        <taxon>Bacilli</taxon>
        <taxon>Bacillales</taxon>
        <taxon>Caryophanaceae</taxon>
        <taxon>Sporosarcina</taxon>
    </lineage>
</organism>
<dbReference type="SUPFAM" id="SSF50685">
    <property type="entry name" value="Barwin-like endoglucanases"/>
    <property type="match status" value="1"/>
</dbReference>
<evidence type="ECO:0000259" key="3">
    <source>
        <dbReference type="PROSITE" id="PS51782"/>
    </source>
</evidence>
<proteinExistence type="predicted"/>
<dbReference type="PANTHER" id="PTHR39160">
    <property type="entry name" value="CELL WALL-BINDING PROTEIN YOCH"/>
    <property type="match status" value="1"/>
</dbReference>
<dbReference type="Pfam" id="PF01476">
    <property type="entry name" value="LysM"/>
    <property type="match status" value="1"/>
</dbReference>
<dbReference type="CDD" id="cd00118">
    <property type="entry name" value="LysM"/>
    <property type="match status" value="1"/>
</dbReference>
<feature type="region of interest" description="Disordered" evidence="2">
    <location>
        <begin position="40"/>
        <end position="71"/>
    </location>
</feature>
<evidence type="ECO:0000256" key="2">
    <source>
        <dbReference type="SAM" id="MobiDB-lite"/>
    </source>
</evidence>
<sequence length="250" mass="27642">MSKIKILFWTIVFVFSMYSVTYASNVIEFPVTEETYEFSGVQTEDLDESDEIRAPEEHKDEVTEDEVEPSDEPDIYTVIEGDNLFRIALTHEIPLDDLMSWNELEGDLIHPGDELLVNGEEMKGGKDQVVENGKKAVSSQAVAESTPSTQSVDEGSELFVTATAYTAYCKGCSGTTAYGIDLRSNPDRKVIAVDPRVIPLGTKVWVEGYGEAIAGDTGGAIKGHKIDVFIPSYERAMEWGVKKVKMKVLN</sequence>